<dbReference type="InterPro" id="IPR038595">
    <property type="entry name" value="LOR_sf"/>
</dbReference>
<gene>
    <name evidence="3" type="ORF">TEA_025258</name>
</gene>
<dbReference type="InterPro" id="IPR025659">
    <property type="entry name" value="Tubby-like_C"/>
</dbReference>
<comment type="similarity">
    <text evidence="1">Belongs to the LOR family.</text>
</comment>
<dbReference type="AlphaFoldDB" id="A0A4S4EXB3"/>
<name>A0A4S4EXB3_CAMSN</name>
<keyword evidence="2" id="KW-1133">Transmembrane helix</keyword>
<dbReference type="SUPFAM" id="SSF54518">
    <property type="entry name" value="Tubby C-terminal domain-like"/>
    <property type="match status" value="2"/>
</dbReference>
<reference evidence="3 4" key="1">
    <citation type="journal article" date="2018" name="Proc. Natl. Acad. Sci. U.S.A.">
        <title>Draft genome sequence of Camellia sinensis var. sinensis provides insights into the evolution of the tea genome and tea quality.</title>
        <authorList>
            <person name="Wei C."/>
            <person name="Yang H."/>
            <person name="Wang S."/>
            <person name="Zhao J."/>
            <person name="Liu C."/>
            <person name="Gao L."/>
            <person name="Xia E."/>
            <person name="Lu Y."/>
            <person name="Tai Y."/>
            <person name="She G."/>
            <person name="Sun J."/>
            <person name="Cao H."/>
            <person name="Tong W."/>
            <person name="Gao Q."/>
            <person name="Li Y."/>
            <person name="Deng W."/>
            <person name="Jiang X."/>
            <person name="Wang W."/>
            <person name="Chen Q."/>
            <person name="Zhang S."/>
            <person name="Li H."/>
            <person name="Wu J."/>
            <person name="Wang P."/>
            <person name="Li P."/>
            <person name="Shi C."/>
            <person name="Zheng F."/>
            <person name="Jian J."/>
            <person name="Huang B."/>
            <person name="Shan D."/>
            <person name="Shi M."/>
            <person name="Fang C."/>
            <person name="Yue Y."/>
            <person name="Li F."/>
            <person name="Li D."/>
            <person name="Wei S."/>
            <person name="Han B."/>
            <person name="Jiang C."/>
            <person name="Yin Y."/>
            <person name="Xia T."/>
            <person name="Zhang Z."/>
            <person name="Bennetzen J.L."/>
            <person name="Zhao S."/>
            <person name="Wan X."/>
        </authorList>
    </citation>
    <scope>NUCLEOTIDE SEQUENCE [LARGE SCALE GENOMIC DNA]</scope>
    <source>
        <strain evidence="4">cv. Shuchazao</strain>
        <tissue evidence="3">Leaf</tissue>
    </source>
</reference>
<dbReference type="Gene3D" id="2.40.160.200">
    <property type="entry name" value="LURP1-related"/>
    <property type="match status" value="2"/>
</dbReference>
<protein>
    <recommendedName>
        <fullName evidence="5">Protein LURP-one-related 4</fullName>
    </recommendedName>
</protein>
<evidence type="ECO:0000256" key="1">
    <source>
        <dbReference type="ARBA" id="ARBA00005437"/>
    </source>
</evidence>
<dbReference type="Pfam" id="PF04525">
    <property type="entry name" value="LOR"/>
    <property type="match status" value="2"/>
</dbReference>
<evidence type="ECO:0000313" key="4">
    <source>
        <dbReference type="Proteomes" id="UP000306102"/>
    </source>
</evidence>
<dbReference type="PANTHER" id="PTHR31087">
    <property type="match status" value="1"/>
</dbReference>
<keyword evidence="4" id="KW-1185">Reference proteome</keyword>
<evidence type="ECO:0000256" key="2">
    <source>
        <dbReference type="SAM" id="Phobius"/>
    </source>
</evidence>
<organism evidence="3 4">
    <name type="scientific">Camellia sinensis var. sinensis</name>
    <name type="common">China tea</name>
    <dbReference type="NCBI Taxonomy" id="542762"/>
    <lineage>
        <taxon>Eukaryota</taxon>
        <taxon>Viridiplantae</taxon>
        <taxon>Streptophyta</taxon>
        <taxon>Embryophyta</taxon>
        <taxon>Tracheophyta</taxon>
        <taxon>Spermatophyta</taxon>
        <taxon>Magnoliopsida</taxon>
        <taxon>eudicotyledons</taxon>
        <taxon>Gunneridae</taxon>
        <taxon>Pentapetalae</taxon>
        <taxon>asterids</taxon>
        <taxon>Ericales</taxon>
        <taxon>Theaceae</taxon>
        <taxon>Camellia</taxon>
    </lineage>
</organism>
<keyword evidence="2" id="KW-0812">Transmembrane</keyword>
<proteinExistence type="inferred from homology"/>
<sequence length="529" mass="60032">MLSMAKIHPQRPTCSPNYMTSRRETFTIWMKSLVFHGNGCTVFDSNGEIVYRIDNYEKKSSSEVNLMDLRGKVLFSIRKKKLGLLGHWDGYKWSGSEGKKERPWFQVRRNSNNILRRDMDCHVSLGCDKAQANCYKMVGLAGKYAFKITDGDGKVVAEVRQKQLSSGVELGDDVLTLVVEPQTDHSLVMALDKLSKSLIFTQTEIFSQSRTLVHIEVEFPLHSRTLVPYPLISDSDIFGVNLGLAEMSSAQRPRHVAPRLTRRRHLVTSFKLLQLSSFLSSGEAYVILSLSSDFGNSHSGFPLSASSPFLITDYILVSIFCVFFQILAFNLCLQTPRFQSPRRALIKLFRRSRLSSRPRRLLRSLPNLFDSNGQIIYRVDNYDSRCSDEVYIMDLRGKVLCAIFQKKLQIFGRWDGYKSDGQKMMKNEKPWFRVRKNRKLLKGGNSVCEVTMGCNKAQASLYTIEGLNSKSTFKIIDSKQRLLAEVKQKQSSSGVMLGNDVLSLVVEPHVDHLLIIALVAVCGLINHKM</sequence>
<evidence type="ECO:0000313" key="3">
    <source>
        <dbReference type="EMBL" id="THG21205.1"/>
    </source>
</evidence>
<keyword evidence="2" id="KW-0472">Membrane</keyword>
<dbReference type="Proteomes" id="UP000306102">
    <property type="component" value="Unassembled WGS sequence"/>
</dbReference>
<evidence type="ECO:0008006" key="5">
    <source>
        <dbReference type="Google" id="ProtNLM"/>
    </source>
</evidence>
<dbReference type="PANTHER" id="PTHR31087:SF153">
    <property type="entry name" value="PROTEIN LURP-ONE-RELATED 11"/>
    <property type="match status" value="1"/>
</dbReference>
<accession>A0A4S4EXB3</accession>
<comment type="caution">
    <text evidence="3">The sequence shown here is derived from an EMBL/GenBank/DDBJ whole genome shotgun (WGS) entry which is preliminary data.</text>
</comment>
<dbReference type="EMBL" id="SDRB02001508">
    <property type="protein sequence ID" value="THG21205.1"/>
    <property type="molecule type" value="Genomic_DNA"/>
</dbReference>
<feature type="transmembrane region" description="Helical" evidence="2">
    <location>
        <begin position="311"/>
        <end position="333"/>
    </location>
</feature>
<dbReference type="InterPro" id="IPR007612">
    <property type="entry name" value="LOR"/>
</dbReference>